<keyword evidence="7" id="KW-1185">Reference proteome</keyword>
<organism evidence="6 7">
    <name type="scientific">Anaerorhabdus furcosa</name>
    <dbReference type="NCBI Taxonomy" id="118967"/>
    <lineage>
        <taxon>Bacteria</taxon>
        <taxon>Bacillati</taxon>
        <taxon>Bacillota</taxon>
        <taxon>Erysipelotrichia</taxon>
        <taxon>Erysipelotrichales</taxon>
        <taxon>Erysipelotrichaceae</taxon>
        <taxon>Anaerorhabdus</taxon>
    </lineage>
</organism>
<dbReference type="EMBL" id="FUWY01000005">
    <property type="protein sequence ID" value="SJZ85634.1"/>
    <property type="molecule type" value="Genomic_DNA"/>
</dbReference>
<accession>A0A1T4P274</accession>
<feature type="transmembrane region" description="Helical" evidence="5">
    <location>
        <begin position="66"/>
        <end position="96"/>
    </location>
</feature>
<evidence type="ECO:0000256" key="1">
    <source>
        <dbReference type="ARBA" id="ARBA00004141"/>
    </source>
</evidence>
<evidence type="ECO:0000313" key="7">
    <source>
        <dbReference type="Proteomes" id="UP000243297"/>
    </source>
</evidence>
<dbReference type="InterPro" id="IPR019109">
    <property type="entry name" value="MamF_MmsF"/>
</dbReference>
<keyword evidence="4 5" id="KW-0472">Membrane</keyword>
<dbReference type="RefSeq" id="WP_078712256.1">
    <property type="nucleotide sequence ID" value="NZ_FUWY01000005.1"/>
</dbReference>
<feature type="transmembrane region" description="Helical" evidence="5">
    <location>
        <begin position="12"/>
        <end position="31"/>
    </location>
</feature>
<evidence type="ECO:0000256" key="4">
    <source>
        <dbReference type="ARBA" id="ARBA00023136"/>
    </source>
</evidence>
<dbReference type="STRING" id="118967.SAMN02745191_1850"/>
<keyword evidence="2 5" id="KW-0812">Transmembrane</keyword>
<keyword evidence="3 5" id="KW-1133">Transmembrane helix</keyword>
<evidence type="ECO:0000313" key="6">
    <source>
        <dbReference type="EMBL" id="SJZ85634.1"/>
    </source>
</evidence>
<protein>
    <submittedName>
        <fullName evidence="6">Uncharacterized membrane protein</fullName>
    </submittedName>
</protein>
<dbReference type="Pfam" id="PF09685">
    <property type="entry name" value="MamF_MmsF"/>
    <property type="match status" value="1"/>
</dbReference>
<proteinExistence type="predicted"/>
<dbReference type="Proteomes" id="UP000243297">
    <property type="component" value="Unassembled WGS sequence"/>
</dbReference>
<feature type="transmembrane region" description="Helical" evidence="5">
    <location>
        <begin position="37"/>
        <end position="54"/>
    </location>
</feature>
<feature type="transmembrane region" description="Helical" evidence="5">
    <location>
        <begin position="102"/>
        <end position="128"/>
    </location>
</feature>
<dbReference type="GO" id="GO:0016020">
    <property type="term" value="C:membrane"/>
    <property type="evidence" value="ECO:0007669"/>
    <property type="project" value="UniProtKB-SubCell"/>
</dbReference>
<evidence type="ECO:0000256" key="5">
    <source>
        <dbReference type="SAM" id="Phobius"/>
    </source>
</evidence>
<dbReference type="PANTHER" id="PTHR36460:SF1">
    <property type="entry name" value="UPF0132 DOMAIN PROTEIN (AFU_ORTHOLOGUE AFUA_3G10255)"/>
    <property type="match status" value="1"/>
</dbReference>
<comment type="subcellular location">
    <subcellularLocation>
        <location evidence="1">Membrane</location>
        <topology evidence="1">Multi-pass membrane protein</topology>
    </subcellularLocation>
</comment>
<name>A0A1T4P274_9FIRM</name>
<gene>
    <name evidence="6" type="ORF">SAMN02745191_1850</name>
</gene>
<evidence type="ECO:0000256" key="3">
    <source>
        <dbReference type="ARBA" id="ARBA00022989"/>
    </source>
</evidence>
<dbReference type="PANTHER" id="PTHR36460">
    <property type="entry name" value="UPF0132 DOMAIN PROTEIN (AFU_ORTHOLOGUE AFUA_3G10255)"/>
    <property type="match status" value="1"/>
</dbReference>
<reference evidence="7" key="1">
    <citation type="submission" date="2017-02" db="EMBL/GenBank/DDBJ databases">
        <authorList>
            <person name="Varghese N."/>
            <person name="Submissions S."/>
        </authorList>
    </citation>
    <scope>NUCLEOTIDE SEQUENCE [LARGE SCALE GENOMIC DNA]</scope>
    <source>
        <strain evidence="7">ATCC 25662</strain>
    </source>
</reference>
<dbReference type="AlphaFoldDB" id="A0A1T4P274"/>
<evidence type="ECO:0000256" key="2">
    <source>
        <dbReference type="ARBA" id="ARBA00022692"/>
    </source>
</evidence>
<sequence>MNKKYDEHKSSILGLEANVVSLLIYLVPFLIGVFSYGGIWGNFTWIIPLLALIFEKDSKLVKFHAWQALLMTLFYGALGVITTVVGTTVSITSIIAGSAGGVVSGMGIILVVGVISIIIAILEIIAAVKAYGWVSYRLPIIGKWSSNLAHENE</sequence>